<proteinExistence type="predicted"/>
<dbReference type="InterPro" id="IPR032808">
    <property type="entry name" value="DoxX"/>
</dbReference>
<feature type="transmembrane region" description="Helical" evidence="5">
    <location>
        <begin position="37"/>
        <end position="58"/>
    </location>
</feature>
<dbReference type="EMBL" id="FUYV01000019">
    <property type="protein sequence ID" value="SKC23659.1"/>
    <property type="molecule type" value="Genomic_DNA"/>
</dbReference>
<keyword evidence="7" id="KW-1185">Reference proteome</keyword>
<evidence type="ECO:0000313" key="7">
    <source>
        <dbReference type="Proteomes" id="UP000191055"/>
    </source>
</evidence>
<gene>
    <name evidence="6" type="ORF">SAMN03080601_02940</name>
</gene>
<dbReference type="RefSeq" id="WP_079558622.1">
    <property type="nucleotide sequence ID" value="NZ_CP021904.1"/>
</dbReference>
<keyword evidence="4 5" id="KW-0472">Membrane</keyword>
<feature type="transmembrane region" description="Helical" evidence="5">
    <location>
        <begin position="7"/>
        <end position="25"/>
    </location>
</feature>
<dbReference type="AlphaFoldDB" id="A0A1T5HSI9"/>
<keyword evidence="2 5" id="KW-0812">Transmembrane</keyword>
<dbReference type="OrthoDB" id="1122300at2"/>
<evidence type="ECO:0000256" key="3">
    <source>
        <dbReference type="ARBA" id="ARBA00022989"/>
    </source>
</evidence>
<feature type="transmembrane region" description="Helical" evidence="5">
    <location>
        <begin position="70"/>
        <end position="90"/>
    </location>
</feature>
<dbReference type="STRING" id="889453.SAMN03080601_02940"/>
<name>A0A1T5HSI9_9BACT</name>
<protein>
    <submittedName>
        <fullName evidence="6">Uncharacterized membrane protein YphA, DoxX/SURF4 family</fullName>
    </submittedName>
</protein>
<feature type="transmembrane region" description="Helical" evidence="5">
    <location>
        <begin position="96"/>
        <end position="118"/>
    </location>
</feature>
<evidence type="ECO:0000256" key="2">
    <source>
        <dbReference type="ARBA" id="ARBA00022692"/>
    </source>
</evidence>
<organism evidence="6 7">
    <name type="scientific">Alkalitalea saponilacus</name>
    <dbReference type="NCBI Taxonomy" id="889453"/>
    <lineage>
        <taxon>Bacteria</taxon>
        <taxon>Pseudomonadati</taxon>
        <taxon>Bacteroidota</taxon>
        <taxon>Bacteroidia</taxon>
        <taxon>Marinilabiliales</taxon>
        <taxon>Marinilabiliaceae</taxon>
        <taxon>Alkalitalea</taxon>
    </lineage>
</organism>
<evidence type="ECO:0000256" key="4">
    <source>
        <dbReference type="ARBA" id="ARBA00023136"/>
    </source>
</evidence>
<reference evidence="6 7" key="1">
    <citation type="submission" date="2017-02" db="EMBL/GenBank/DDBJ databases">
        <authorList>
            <person name="Peterson S.W."/>
        </authorList>
    </citation>
    <scope>NUCLEOTIDE SEQUENCE [LARGE SCALE GENOMIC DNA]</scope>
    <source>
        <strain evidence="6 7">DSM 24412</strain>
    </source>
</reference>
<keyword evidence="3 5" id="KW-1133">Transmembrane helix</keyword>
<evidence type="ECO:0000256" key="5">
    <source>
        <dbReference type="SAM" id="Phobius"/>
    </source>
</evidence>
<evidence type="ECO:0000256" key="1">
    <source>
        <dbReference type="ARBA" id="ARBA00004141"/>
    </source>
</evidence>
<accession>A0A1T5HSI9</accession>
<dbReference type="KEGG" id="asx:CDL62_00455"/>
<sequence length="128" mass="14442">MKDITHIGRVLFALPFILFGLNHIFQYSWYSENFQSFLPIIGAYTVIFTGIIMIAAGISMIVRKYVKLTALTLAGLLFLFIITIHVPQLLEKNESMIALMNMLKDVSLMGGALMIAGMKSKLNQQRKE</sequence>
<comment type="subcellular location">
    <subcellularLocation>
        <location evidence="1">Membrane</location>
        <topology evidence="1">Multi-pass membrane protein</topology>
    </subcellularLocation>
</comment>
<dbReference type="Pfam" id="PF07681">
    <property type="entry name" value="DoxX"/>
    <property type="match status" value="1"/>
</dbReference>
<evidence type="ECO:0000313" key="6">
    <source>
        <dbReference type="EMBL" id="SKC23659.1"/>
    </source>
</evidence>
<dbReference type="Proteomes" id="UP000191055">
    <property type="component" value="Unassembled WGS sequence"/>
</dbReference>